<dbReference type="VEuPathDB" id="FungiDB:FOZG_10354"/>
<sequence>MAGKKVPNAKESWGFSTTSHTKANATQNTIVLTNRGQLVDSYRTSAYPNLGTLGPHYGLCDLSLSNKAKKNKEFSFPNVNEPTTSYKGTMSTARGYRPTRLQSIPGTSFDGRCKPTSAIYRGDRRRGSHVECPQARRQQMVQSTTNYKKIRLGSVPTSVDGRTGGQAEGTLLTSHGSQRRRCGGE</sequence>
<proteinExistence type="predicted"/>
<feature type="region of interest" description="Disordered" evidence="1">
    <location>
        <begin position="1"/>
        <end position="20"/>
    </location>
</feature>
<dbReference type="AlphaFoldDB" id="W9K4I6"/>
<accession>W9K4I6</accession>
<evidence type="ECO:0000313" key="2">
    <source>
        <dbReference type="EMBL" id="EWZ36333.1"/>
    </source>
</evidence>
<organism evidence="2">
    <name type="scientific">Fusarium oxysporum Fo47</name>
    <dbReference type="NCBI Taxonomy" id="660027"/>
    <lineage>
        <taxon>Eukaryota</taxon>
        <taxon>Fungi</taxon>
        <taxon>Dikarya</taxon>
        <taxon>Ascomycota</taxon>
        <taxon>Pezizomycotina</taxon>
        <taxon>Sordariomycetes</taxon>
        <taxon>Hypocreomycetidae</taxon>
        <taxon>Hypocreales</taxon>
        <taxon>Nectriaceae</taxon>
        <taxon>Fusarium</taxon>
        <taxon>Fusarium oxysporum species complex</taxon>
    </lineage>
</organism>
<dbReference type="HOGENOM" id="CLU_1461397_0_0_1"/>
<reference evidence="2" key="2">
    <citation type="submission" date="2012-06" db="EMBL/GenBank/DDBJ databases">
        <title>Annotation of the Genome Sequence of Fusarium oxysporum Fo47.</title>
        <authorList>
            <consortium name="The Broad Institute Genomics Platform"/>
            <person name="Ma L.-J."/>
            <person name="Corby-Kistler H."/>
            <person name="Broz K."/>
            <person name="Gale L.R."/>
            <person name="Jonkers W."/>
            <person name="O'Donnell K."/>
            <person name="Ploetz R."/>
            <person name="Steinberg C."/>
            <person name="Schwartz D.C."/>
            <person name="VanEtten H."/>
            <person name="Zhou S."/>
            <person name="Young S.K."/>
            <person name="Zeng Q."/>
            <person name="Gargeya S."/>
            <person name="Fitzgerald M."/>
            <person name="Abouelleil A."/>
            <person name="Alvarado L."/>
            <person name="Chapman S.B."/>
            <person name="Gainer-Dewar J."/>
            <person name="Goldberg J."/>
            <person name="Griggs A."/>
            <person name="Gujja S."/>
            <person name="Hansen M."/>
            <person name="Howarth C."/>
            <person name="Imamovic A."/>
            <person name="Ireland A."/>
            <person name="Larimer J."/>
            <person name="McCowan C."/>
            <person name="Murphy C."/>
            <person name="Pearson M."/>
            <person name="Poon T.W."/>
            <person name="Priest M."/>
            <person name="Roberts A."/>
            <person name="Saif S."/>
            <person name="Shea T."/>
            <person name="Sykes S."/>
            <person name="Wortman J."/>
            <person name="Nusbaum C."/>
            <person name="Birren B."/>
        </authorList>
    </citation>
    <scope>NUCLEOTIDE SEQUENCE</scope>
    <source>
        <strain evidence="2">Fo47</strain>
    </source>
</reference>
<name>W9K4I6_FUSOX</name>
<feature type="region of interest" description="Disordered" evidence="1">
    <location>
        <begin position="153"/>
        <end position="185"/>
    </location>
</feature>
<gene>
    <name evidence="2" type="ORF">FOZG_10354</name>
</gene>
<protein>
    <submittedName>
        <fullName evidence="2">Uncharacterized protein</fullName>
    </submittedName>
</protein>
<evidence type="ECO:0000256" key="1">
    <source>
        <dbReference type="SAM" id="MobiDB-lite"/>
    </source>
</evidence>
<dbReference type="EMBL" id="JH717902">
    <property type="protein sequence ID" value="EWZ36333.1"/>
    <property type="molecule type" value="Genomic_DNA"/>
</dbReference>
<reference evidence="2" key="1">
    <citation type="submission" date="2011-06" db="EMBL/GenBank/DDBJ databases">
        <title>The Genome Sequence of Fusarium oxysporum Fo47.</title>
        <authorList>
            <consortium name="The Broad Institute Genome Sequencing Platform"/>
            <person name="Ma L.-J."/>
            <person name="Gale L.R."/>
            <person name="Schwartz D.C."/>
            <person name="Zhou S."/>
            <person name="Corby-Kistler H."/>
            <person name="Young S.K."/>
            <person name="Zeng Q."/>
            <person name="Gargeya S."/>
            <person name="Fitzgerald M."/>
            <person name="Haas B."/>
            <person name="Abouelleil A."/>
            <person name="Alvarado L."/>
            <person name="Arachchi H.M."/>
            <person name="Berlin A."/>
            <person name="Brown A."/>
            <person name="Chapman S.B."/>
            <person name="Chen Z."/>
            <person name="Dunbar C."/>
            <person name="Freedman E."/>
            <person name="Gearin G."/>
            <person name="Gellesch M."/>
            <person name="Goldberg J."/>
            <person name="Griggs A."/>
            <person name="Gujja S."/>
            <person name="Heiman D."/>
            <person name="Howarth C."/>
            <person name="Larson L."/>
            <person name="Lui A."/>
            <person name="MacDonald P.J.P."/>
            <person name="Mehta T."/>
            <person name="Montmayeur A."/>
            <person name="Murphy C."/>
            <person name="Neiman D."/>
            <person name="Pearson M."/>
            <person name="Priest M."/>
            <person name="Roberts A."/>
            <person name="Saif S."/>
            <person name="Shea T."/>
            <person name="Shenoy N."/>
            <person name="Sisk P."/>
            <person name="Stolte C."/>
            <person name="Sykes S."/>
            <person name="Wortman J."/>
            <person name="Nusbaum C."/>
            <person name="Birren B."/>
        </authorList>
    </citation>
    <scope>NUCLEOTIDE SEQUENCE [LARGE SCALE GENOMIC DNA]</scope>
    <source>
        <strain evidence="2">Fo47</strain>
    </source>
</reference>
<dbReference type="Proteomes" id="UP000030766">
    <property type="component" value="Unassembled WGS sequence"/>
</dbReference>